<feature type="region of interest" description="Disordered" evidence="1">
    <location>
        <begin position="49"/>
        <end position="88"/>
    </location>
</feature>
<feature type="compositionally biased region" description="Polar residues" evidence="1">
    <location>
        <begin position="73"/>
        <end position="83"/>
    </location>
</feature>
<protein>
    <submittedName>
        <fullName evidence="2">Uncharacterized protein</fullName>
    </submittedName>
</protein>
<name>A0A101LU88_PICGL</name>
<evidence type="ECO:0000256" key="1">
    <source>
        <dbReference type="SAM" id="MobiDB-lite"/>
    </source>
</evidence>
<feature type="compositionally biased region" description="Pro residues" evidence="1">
    <location>
        <begin position="109"/>
        <end position="121"/>
    </location>
</feature>
<comment type="caution">
    <text evidence="2">The sequence shown here is derived from an EMBL/GenBank/DDBJ whole genome shotgun (WGS) entry which is preliminary data.</text>
</comment>
<evidence type="ECO:0000313" key="2">
    <source>
        <dbReference type="EMBL" id="KUM45361.1"/>
    </source>
</evidence>
<organism evidence="2">
    <name type="scientific">Picea glauca</name>
    <name type="common">White spruce</name>
    <name type="synonym">Pinus glauca</name>
    <dbReference type="NCBI Taxonomy" id="3330"/>
    <lineage>
        <taxon>Eukaryota</taxon>
        <taxon>Viridiplantae</taxon>
        <taxon>Streptophyta</taxon>
        <taxon>Embryophyta</taxon>
        <taxon>Tracheophyta</taxon>
        <taxon>Spermatophyta</taxon>
        <taxon>Pinopsida</taxon>
        <taxon>Pinidae</taxon>
        <taxon>Conifers I</taxon>
        <taxon>Pinales</taxon>
        <taxon>Pinaceae</taxon>
        <taxon>Picea</taxon>
    </lineage>
</organism>
<dbReference type="EMBL" id="LKAM01000020">
    <property type="protein sequence ID" value="KUM45361.1"/>
    <property type="molecule type" value="Genomic_DNA"/>
</dbReference>
<sequence>MLGASHAIDGVIGSIAQTSQRSGQNKLFPNSNMHLQHYGGASTYYTSTSYGHPSVPHSHPHAPHDPSRLQYKTGASTSSSGQPTHPLVHGPACNGTSCGASKNPYYPFFGPPPSPSIPPTQMPQSQTNMVQPAPPQQGQVYAQQNVLNLPNKQNNGGKKKNKGKGQAQDKNQNQGGKSP</sequence>
<feature type="compositionally biased region" description="Low complexity" evidence="1">
    <location>
        <begin position="164"/>
        <end position="179"/>
    </location>
</feature>
<geneLocation type="mitochondrion" evidence="2"/>
<accession>A0A101LU88</accession>
<proteinExistence type="predicted"/>
<feature type="region of interest" description="Disordered" evidence="1">
    <location>
        <begin position="109"/>
        <end position="179"/>
    </location>
</feature>
<gene>
    <name evidence="2" type="ORF">ABT39_MTgene3434</name>
</gene>
<keyword evidence="2" id="KW-0496">Mitochondrion</keyword>
<dbReference type="AlphaFoldDB" id="A0A101LU88"/>
<reference evidence="2" key="1">
    <citation type="journal article" date="2015" name="Genome Biol. Evol.">
        <title>Organellar Genomes of White Spruce (Picea glauca): Assembly and Annotation.</title>
        <authorList>
            <person name="Jackman S.D."/>
            <person name="Warren R.L."/>
            <person name="Gibb E.A."/>
            <person name="Vandervalk B.P."/>
            <person name="Mohamadi H."/>
            <person name="Chu J."/>
            <person name="Raymond A."/>
            <person name="Pleasance S."/>
            <person name="Coope R."/>
            <person name="Wildung M.R."/>
            <person name="Ritland C.E."/>
            <person name="Bousquet J."/>
            <person name="Jones S.J."/>
            <person name="Bohlmann J."/>
            <person name="Birol I."/>
        </authorList>
    </citation>
    <scope>NUCLEOTIDE SEQUENCE [LARGE SCALE GENOMIC DNA]</scope>
    <source>
        <tissue evidence="2">Flushing bud</tissue>
    </source>
</reference>
<feature type="compositionally biased region" description="Polar residues" evidence="1">
    <location>
        <begin position="122"/>
        <end position="150"/>
    </location>
</feature>